<dbReference type="RefSeq" id="WP_185133056.1">
    <property type="nucleotide sequence ID" value="NZ_JACJVO010000048.1"/>
</dbReference>
<dbReference type="InterPro" id="IPR036390">
    <property type="entry name" value="WH_DNA-bd_sf"/>
</dbReference>
<keyword evidence="4" id="KW-0804">Transcription</keyword>
<dbReference type="InterPro" id="IPR000847">
    <property type="entry name" value="LysR_HTH_N"/>
</dbReference>
<gene>
    <name evidence="6" type="ORF">H7C18_31285</name>
</gene>
<evidence type="ECO:0000259" key="5">
    <source>
        <dbReference type="PROSITE" id="PS50931"/>
    </source>
</evidence>
<dbReference type="GO" id="GO:0003677">
    <property type="term" value="F:DNA binding"/>
    <property type="evidence" value="ECO:0007669"/>
    <property type="project" value="UniProtKB-KW"/>
</dbReference>
<evidence type="ECO:0000313" key="7">
    <source>
        <dbReference type="Proteomes" id="UP000564644"/>
    </source>
</evidence>
<keyword evidence="7" id="KW-1185">Reference proteome</keyword>
<dbReference type="PROSITE" id="PS50931">
    <property type="entry name" value="HTH_LYSR"/>
    <property type="match status" value="1"/>
</dbReference>
<dbReference type="Gene3D" id="3.40.190.10">
    <property type="entry name" value="Periplasmic binding protein-like II"/>
    <property type="match status" value="2"/>
</dbReference>
<reference evidence="6 7" key="1">
    <citation type="submission" date="2020-08" db="EMBL/GenBank/DDBJ databases">
        <title>Cohnella phylogeny.</title>
        <authorList>
            <person name="Dunlap C."/>
        </authorList>
    </citation>
    <scope>NUCLEOTIDE SEQUENCE [LARGE SCALE GENOMIC DNA]</scope>
    <source>
        <strain evidence="6 7">CBP 2801</strain>
    </source>
</reference>
<dbReference type="AlphaFoldDB" id="A0A7X0SSN4"/>
<feature type="domain" description="HTH lysR-type" evidence="5">
    <location>
        <begin position="1"/>
        <end position="58"/>
    </location>
</feature>
<dbReference type="PANTHER" id="PTHR30346:SF0">
    <property type="entry name" value="HCA OPERON TRANSCRIPTIONAL ACTIVATOR HCAR"/>
    <property type="match status" value="1"/>
</dbReference>
<dbReference type="Pfam" id="PF00126">
    <property type="entry name" value="HTH_1"/>
    <property type="match status" value="1"/>
</dbReference>
<comment type="caution">
    <text evidence="6">The sequence shown here is derived from an EMBL/GenBank/DDBJ whole genome shotgun (WGS) entry which is preliminary data.</text>
</comment>
<accession>A0A7X0SSN4</accession>
<dbReference type="GO" id="GO:0032993">
    <property type="term" value="C:protein-DNA complex"/>
    <property type="evidence" value="ECO:0007669"/>
    <property type="project" value="TreeGrafter"/>
</dbReference>
<evidence type="ECO:0000256" key="4">
    <source>
        <dbReference type="ARBA" id="ARBA00023163"/>
    </source>
</evidence>
<dbReference type="GO" id="GO:0003700">
    <property type="term" value="F:DNA-binding transcription factor activity"/>
    <property type="evidence" value="ECO:0007669"/>
    <property type="project" value="InterPro"/>
</dbReference>
<dbReference type="InterPro" id="IPR036388">
    <property type="entry name" value="WH-like_DNA-bd_sf"/>
</dbReference>
<dbReference type="FunFam" id="1.10.10.10:FF:000001">
    <property type="entry name" value="LysR family transcriptional regulator"/>
    <property type="match status" value="1"/>
</dbReference>
<proteinExistence type="inferred from homology"/>
<name>A0A7X0SSN4_9BACL</name>
<dbReference type="Proteomes" id="UP000564644">
    <property type="component" value="Unassembled WGS sequence"/>
</dbReference>
<dbReference type="SUPFAM" id="SSF46785">
    <property type="entry name" value="Winged helix' DNA-binding domain"/>
    <property type="match status" value="1"/>
</dbReference>
<dbReference type="PANTHER" id="PTHR30346">
    <property type="entry name" value="TRANSCRIPTIONAL DUAL REGULATOR HCAR-RELATED"/>
    <property type="match status" value="1"/>
</dbReference>
<dbReference type="SUPFAM" id="SSF53850">
    <property type="entry name" value="Periplasmic binding protein-like II"/>
    <property type="match status" value="1"/>
</dbReference>
<dbReference type="EMBL" id="JACJVO010000048">
    <property type="protein sequence ID" value="MBB6735402.1"/>
    <property type="molecule type" value="Genomic_DNA"/>
</dbReference>
<dbReference type="InterPro" id="IPR005119">
    <property type="entry name" value="LysR_subst-bd"/>
</dbReference>
<keyword evidence="3" id="KW-0238">DNA-binding</keyword>
<evidence type="ECO:0000256" key="3">
    <source>
        <dbReference type="ARBA" id="ARBA00023125"/>
    </source>
</evidence>
<dbReference type="Gene3D" id="1.10.10.10">
    <property type="entry name" value="Winged helix-like DNA-binding domain superfamily/Winged helix DNA-binding domain"/>
    <property type="match status" value="1"/>
</dbReference>
<keyword evidence="2" id="KW-0805">Transcription regulation</keyword>
<dbReference type="PRINTS" id="PR00039">
    <property type="entry name" value="HTHLYSR"/>
</dbReference>
<sequence length="327" mass="36762">MDTVGVHSFIVVTRERSISRAAQALHVTQPTLSARLRKLEDDLGVTLLERSWDGIRLTTEGRFFLSYSLQLFQELEESATLLRKRDSHEADGPIEAVTNARRLRIGVESFLYPALTRSMIEGVQQVAPEAECRFVDKTSDLLLNLIDCDGLDLCVRYRGAEKPHLISRELFEDRFVLLYPKEGFEPIGEDMTGVSQLLDKPFVLFDKTSLLVFREITQPAFMRLFGTVPERFHIVNDVDVTLDIVARGFGYTFLPVVSILQLLDEPLPFRVVLMDLDLLRLPLYLTYSTAAGGSLHPIGDLADAVYSRLRSRLDTLYPKLAAASAGG</sequence>
<dbReference type="Pfam" id="PF03466">
    <property type="entry name" value="LysR_substrate"/>
    <property type="match status" value="1"/>
</dbReference>
<protein>
    <submittedName>
        <fullName evidence="6">LysR family transcriptional regulator</fullName>
    </submittedName>
</protein>
<organism evidence="6 7">
    <name type="scientific">Cohnella zeiphila</name>
    <dbReference type="NCBI Taxonomy" id="2761120"/>
    <lineage>
        <taxon>Bacteria</taxon>
        <taxon>Bacillati</taxon>
        <taxon>Bacillota</taxon>
        <taxon>Bacilli</taxon>
        <taxon>Bacillales</taxon>
        <taxon>Paenibacillaceae</taxon>
        <taxon>Cohnella</taxon>
    </lineage>
</organism>
<comment type="similarity">
    <text evidence="1">Belongs to the LysR transcriptional regulatory family.</text>
</comment>
<evidence type="ECO:0000256" key="2">
    <source>
        <dbReference type="ARBA" id="ARBA00023015"/>
    </source>
</evidence>
<evidence type="ECO:0000313" key="6">
    <source>
        <dbReference type="EMBL" id="MBB6735402.1"/>
    </source>
</evidence>
<evidence type="ECO:0000256" key="1">
    <source>
        <dbReference type="ARBA" id="ARBA00009437"/>
    </source>
</evidence>
<dbReference type="CDD" id="cd05466">
    <property type="entry name" value="PBP2_LTTR_substrate"/>
    <property type="match status" value="1"/>
</dbReference>